<dbReference type="InterPro" id="IPR016193">
    <property type="entry name" value="Cytidine_deaminase-like"/>
</dbReference>
<organism evidence="2 3">
    <name type="scientific">Candidatus Methanocrinis natronophilus</name>
    <dbReference type="NCBI Taxonomy" id="3033396"/>
    <lineage>
        <taxon>Archaea</taxon>
        <taxon>Methanobacteriati</taxon>
        <taxon>Methanobacteriota</taxon>
        <taxon>Stenosarchaea group</taxon>
        <taxon>Methanomicrobia</taxon>
        <taxon>Methanotrichales</taxon>
        <taxon>Methanotrichaceae</taxon>
        <taxon>Methanocrinis</taxon>
    </lineage>
</organism>
<dbReference type="CDD" id="cd01285">
    <property type="entry name" value="nucleoside_deaminase"/>
    <property type="match status" value="1"/>
</dbReference>
<feature type="domain" description="CMP/dCMP-type deaminase" evidence="1">
    <location>
        <begin position="2"/>
        <end position="110"/>
    </location>
</feature>
<gene>
    <name evidence="2" type="ORF">P0O15_08370</name>
</gene>
<dbReference type="InterPro" id="IPR002125">
    <property type="entry name" value="CMP_dCMP_dom"/>
</dbReference>
<evidence type="ECO:0000313" key="3">
    <source>
        <dbReference type="Proteomes" id="UP001220010"/>
    </source>
</evidence>
<dbReference type="PANTHER" id="PTHR11079:SF190">
    <property type="entry name" value="CYTOSINE DEAMINASE"/>
    <property type="match status" value="1"/>
</dbReference>
<dbReference type="EMBL" id="JARFPK010000029">
    <property type="protein sequence ID" value="MDF0591180.1"/>
    <property type="molecule type" value="Genomic_DNA"/>
</dbReference>
<name>A0ABT5X8Z8_9EURY</name>
<accession>A0ABT5X8Z8</accession>
<evidence type="ECO:0000313" key="2">
    <source>
        <dbReference type="EMBL" id="MDF0591180.1"/>
    </source>
</evidence>
<dbReference type="Pfam" id="PF00383">
    <property type="entry name" value="dCMP_cyt_deam_1"/>
    <property type="match status" value="1"/>
</dbReference>
<dbReference type="RefSeq" id="WP_316966920.1">
    <property type="nucleotide sequence ID" value="NZ_JARFPK010000029.1"/>
</dbReference>
<comment type="caution">
    <text evidence="2">The sequence shown here is derived from an EMBL/GenBank/DDBJ whole genome shotgun (WGS) entry which is preliminary data.</text>
</comment>
<dbReference type="PROSITE" id="PS51747">
    <property type="entry name" value="CYT_DCMP_DEAMINASES_2"/>
    <property type="match status" value="1"/>
</dbReference>
<dbReference type="Proteomes" id="UP001220010">
    <property type="component" value="Unassembled WGS sequence"/>
</dbReference>
<keyword evidence="3" id="KW-1185">Reference proteome</keyword>
<dbReference type="Gene3D" id="3.40.140.10">
    <property type="entry name" value="Cytidine Deaminase, domain 2"/>
    <property type="match status" value="1"/>
</dbReference>
<dbReference type="PANTHER" id="PTHR11079">
    <property type="entry name" value="CYTOSINE DEAMINASE FAMILY MEMBER"/>
    <property type="match status" value="1"/>
</dbReference>
<reference evidence="2 3" key="1">
    <citation type="submission" date="2023-03" db="EMBL/GenBank/DDBJ databases">
        <title>WGS of Methanotrichaceae archaeon Mx.</title>
        <authorList>
            <person name="Sorokin D.Y."/>
            <person name="Merkel A.Y."/>
        </authorList>
    </citation>
    <scope>NUCLEOTIDE SEQUENCE [LARGE SCALE GENOMIC DNA]</scope>
    <source>
        <strain evidence="2 3">Mx</strain>
    </source>
</reference>
<dbReference type="SUPFAM" id="SSF53927">
    <property type="entry name" value="Cytidine deaminase-like"/>
    <property type="match status" value="1"/>
</dbReference>
<sequence length="152" mass="16748">MKGDDDFMRAALEEARAGLAEGGVPIGAVLVEEGRIIGRGRNRRVQEEDQLLHAEIDCLRRSRLTGGYFGTTIYSTMMPCYLCAGAAVQFGIKRVVAGEAESAPEAKGFLESHGIEVVDLNLDEPKELLAEFIRRYPGLWDEFLAEVSPDLF</sequence>
<evidence type="ECO:0000259" key="1">
    <source>
        <dbReference type="PROSITE" id="PS51747"/>
    </source>
</evidence>
<proteinExistence type="predicted"/>
<protein>
    <submittedName>
        <fullName evidence="2">Nucleoside deaminase</fullName>
    </submittedName>
</protein>